<dbReference type="RefSeq" id="WP_163471419.1">
    <property type="nucleotide sequence ID" value="NZ_JAAGWZ010000001.1"/>
</dbReference>
<dbReference type="Proteomes" id="UP000479756">
    <property type="component" value="Unassembled WGS sequence"/>
</dbReference>
<dbReference type="InterPro" id="IPR029058">
    <property type="entry name" value="AB_hydrolase_fold"/>
</dbReference>
<keyword evidence="2" id="KW-1185">Reference proteome</keyword>
<organism evidence="1 2">
    <name type="scientific">Galbitalea soli</name>
    <dbReference type="NCBI Taxonomy" id="1268042"/>
    <lineage>
        <taxon>Bacteria</taxon>
        <taxon>Bacillati</taxon>
        <taxon>Actinomycetota</taxon>
        <taxon>Actinomycetes</taxon>
        <taxon>Micrococcales</taxon>
        <taxon>Microbacteriaceae</taxon>
        <taxon>Galbitalea</taxon>
    </lineage>
</organism>
<gene>
    <name evidence="1" type="ORF">G3T37_00365</name>
</gene>
<sequence length="232" mass="25351">MVAARLAEGIADWPYSWFWKLRGLLGDEPAESFRSGPGSPVLLLPGVYETWHFLRPAARRLHRLGHPIHVVPGFRRNTGSIPEMAALAERYLEQHDLRDVLLVAHSKGGLIGKHLMVVDDRAGRIRGMITINTPFAGSVYSRYAPSAALRAFIPTAPTLAMLQASVDANARIVSLSAQWDPLIPGGGQLPGATNVRLPMAGHFLPLVDSRVLACIERVAGVDWGSDHRRPQP</sequence>
<protein>
    <submittedName>
        <fullName evidence="1">Alpha/beta hydrolase</fullName>
    </submittedName>
</protein>
<keyword evidence="1" id="KW-0378">Hydrolase</keyword>
<reference evidence="1 2" key="1">
    <citation type="journal article" date="2014" name="Int. J. Syst. Evol. Microbiol.">
        <title>Description of Galbitalea soli gen. nov., sp. nov., and Frondihabitans sucicola sp. nov.</title>
        <authorList>
            <person name="Kim S.J."/>
            <person name="Lim J.M."/>
            <person name="Ahn J.H."/>
            <person name="Weon H.Y."/>
            <person name="Hamada M."/>
            <person name="Suzuki K."/>
            <person name="Ahn T.Y."/>
            <person name="Kwon S.W."/>
        </authorList>
    </citation>
    <scope>NUCLEOTIDE SEQUENCE [LARGE SCALE GENOMIC DNA]</scope>
    <source>
        <strain evidence="1 2">NBRC 108727</strain>
    </source>
</reference>
<evidence type="ECO:0000313" key="2">
    <source>
        <dbReference type="Proteomes" id="UP000479756"/>
    </source>
</evidence>
<dbReference type="SUPFAM" id="SSF53474">
    <property type="entry name" value="alpha/beta-Hydrolases"/>
    <property type="match status" value="1"/>
</dbReference>
<name>A0A7C9PKS7_9MICO</name>
<dbReference type="GO" id="GO:0016787">
    <property type="term" value="F:hydrolase activity"/>
    <property type="evidence" value="ECO:0007669"/>
    <property type="project" value="UniProtKB-KW"/>
</dbReference>
<dbReference type="Gene3D" id="3.40.50.1820">
    <property type="entry name" value="alpha/beta hydrolase"/>
    <property type="match status" value="1"/>
</dbReference>
<proteinExistence type="predicted"/>
<accession>A0A7C9PKS7</accession>
<evidence type="ECO:0000313" key="1">
    <source>
        <dbReference type="EMBL" id="NEM89806.1"/>
    </source>
</evidence>
<dbReference type="EMBL" id="JAAGWZ010000001">
    <property type="protein sequence ID" value="NEM89806.1"/>
    <property type="molecule type" value="Genomic_DNA"/>
</dbReference>
<dbReference type="AlphaFoldDB" id="A0A7C9PKS7"/>
<comment type="caution">
    <text evidence="1">The sequence shown here is derived from an EMBL/GenBank/DDBJ whole genome shotgun (WGS) entry which is preliminary data.</text>
</comment>